<dbReference type="AlphaFoldDB" id="A0A1W1XMH6"/>
<reference evidence="2 3" key="1">
    <citation type="submission" date="2017-04" db="EMBL/GenBank/DDBJ databases">
        <authorList>
            <person name="Afonso C.L."/>
            <person name="Miller P.J."/>
            <person name="Scott M.A."/>
            <person name="Spackman E."/>
            <person name="Goraichik I."/>
            <person name="Dimitrov K.M."/>
            <person name="Suarez D.L."/>
            <person name="Swayne D.E."/>
        </authorList>
    </citation>
    <scope>NUCLEOTIDE SEQUENCE [LARGE SCALE GENOMIC DNA]</scope>
    <source>
        <strain evidence="2 3">DSM 12555</strain>
    </source>
</reference>
<evidence type="ECO:0000313" key="3">
    <source>
        <dbReference type="Proteomes" id="UP000192468"/>
    </source>
</evidence>
<organism evidence="2 3">
    <name type="scientific">Clostridium acidisoli DSM 12555</name>
    <dbReference type="NCBI Taxonomy" id="1121291"/>
    <lineage>
        <taxon>Bacteria</taxon>
        <taxon>Bacillati</taxon>
        <taxon>Bacillota</taxon>
        <taxon>Clostridia</taxon>
        <taxon>Eubacteriales</taxon>
        <taxon>Clostridiaceae</taxon>
        <taxon>Clostridium</taxon>
    </lineage>
</organism>
<dbReference type="Pfam" id="PF00462">
    <property type="entry name" value="Glutaredoxin"/>
    <property type="match status" value="1"/>
</dbReference>
<dbReference type="InterPro" id="IPR036249">
    <property type="entry name" value="Thioredoxin-like_sf"/>
</dbReference>
<sequence length="87" mass="10239">MKPVTMFVTSWCPYCKQALSFMDTLKSENPKYQDIDIKIIDEELEPEISKKYDYYYVPTYYVDNVKLHEGVPSKDIVTAVFEKALEN</sequence>
<dbReference type="SUPFAM" id="SSF52833">
    <property type="entry name" value="Thioredoxin-like"/>
    <property type="match status" value="1"/>
</dbReference>
<feature type="domain" description="Glutaredoxin" evidence="1">
    <location>
        <begin position="4"/>
        <end position="64"/>
    </location>
</feature>
<name>A0A1W1XMH6_9CLOT</name>
<dbReference type="PROSITE" id="PS51354">
    <property type="entry name" value="GLUTAREDOXIN_2"/>
    <property type="match status" value="1"/>
</dbReference>
<accession>A0A1W1XMH6</accession>
<proteinExistence type="predicted"/>
<dbReference type="Proteomes" id="UP000192468">
    <property type="component" value="Unassembled WGS sequence"/>
</dbReference>
<protein>
    <submittedName>
        <fullName evidence="2">Glutaredoxin</fullName>
    </submittedName>
</protein>
<dbReference type="InterPro" id="IPR002109">
    <property type="entry name" value="Glutaredoxin"/>
</dbReference>
<evidence type="ECO:0000259" key="1">
    <source>
        <dbReference type="Pfam" id="PF00462"/>
    </source>
</evidence>
<evidence type="ECO:0000313" key="2">
    <source>
        <dbReference type="EMBL" id="SMC25189.1"/>
    </source>
</evidence>
<gene>
    <name evidence="2" type="ORF">SAMN02745134_02397</name>
</gene>
<dbReference type="OrthoDB" id="5348456at2"/>
<dbReference type="STRING" id="1121291.SAMN02745134_02397"/>
<dbReference type="Gene3D" id="3.40.30.10">
    <property type="entry name" value="Glutaredoxin"/>
    <property type="match status" value="1"/>
</dbReference>
<dbReference type="EMBL" id="FWXH01000008">
    <property type="protein sequence ID" value="SMC25189.1"/>
    <property type="molecule type" value="Genomic_DNA"/>
</dbReference>
<dbReference type="RefSeq" id="WP_084116220.1">
    <property type="nucleotide sequence ID" value="NZ_FWXH01000008.1"/>
</dbReference>
<keyword evidence="3" id="KW-1185">Reference proteome</keyword>